<sequence>MDVLLILGGLLLILGGLVWLIVRAFSVSLFWGLGSLLPPMTLIFVLFKWRKASTPVTLAALGVIPFVVGVAMLASHDSEQLDAILRLGWFKPDVQQTPGLGTRLRGELNGQPFIPEEGELVGGVLTLREQDGRELRVRLSDAASGPVRISVLPEDHGQLPLIEVSWPVPPLNQPKTQHLAQGYTLYLDLKTQPPNLLVGDFHLVLPEPFRTSLSGRVELFANRLRYRNGKVDTHFDSEDTLAYVIKDYLVRCFASRAVQLRSLPRVRLPARHLEIDVEASIDSQTRHLPVTMTKDESHGWRVEGDRFPPLPVGTDRPAATVGVEPRPGPILKPVDRRQDFSLRRLQSSPDEYRQLRMRVVTVQGGTADGLFAGVDEDGSLVLQRYLGSGGSASYKLSPQSIQSIELLDP</sequence>
<dbReference type="EMBL" id="FNYO01000047">
    <property type="protein sequence ID" value="SEJ17686.1"/>
    <property type="molecule type" value="Genomic_DNA"/>
</dbReference>
<evidence type="ECO:0000313" key="2">
    <source>
        <dbReference type="EMBL" id="SEJ17686.1"/>
    </source>
</evidence>
<gene>
    <name evidence="3" type="ORF">SAMN04244572_03119</name>
    <name evidence="2" type="ORF">SAMN04244579_03394</name>
</gene>
<proteinExistence type="predicted"/>
<dbReference type="Proteomes" id="UP000199005">
    <property type="component" value="Unassembled WGS sequence"/>
</dbReference>
<protein>
    <submittedName>
        <fullName evidence="2">Uncharacterized protein</fullName>
    </submittedName>
</protein>
<feature type="transmembrane region" description="Helical" evidence="1">
    <location>
        <begin position="56"/>
        <end position="74"/>
    </location>
</feature>
<dbReference type="RefSeq" id="WP_090733348.1">
    <property type="nucleotide sequence ID" value="NZ_FNYO01000047.1"/>
</dbReference>
<dbReference type="EMBL" id="FNYQ01000060">
    <property type="protein sequence ID" value="SEJ20790.1"/>
    <property type="molecule type" value="Genomic_DNA"/>
</dbReference>
<keyword evidence="1" id="KW-0472">Membrane</keyword>
<evidence type="ECO:0000313" key="5">
    <source>
        <dbReference type="Proteomes" id="UP000199250"/>
    </source>
</evidence>
<dbReference type="AlphaFoldDB" id="A0A1H6WPI2"/>
<evidence type="ECO:0000313" key="4">
    <source>
        <dbReference type="Proteomes" id="UP000199005"/>
    </source>
</evidence>
<dbReference type="Proteomes" id="UP000199250">
    <property type="component" value="Unassembled WGS sequence"/>
</dbReference>
<organism evidence="2 4">
    <name type="scientific">Azotobacter beijerinckii</name>
    <dbReference type="NCBI Taxonomy" id="170623"/>
    <lineage>
        <taxon>Bacteria</taxon>
        <taxon>Pseudomonadati</taxon>
        <taxon>Pseudomonadota</taxon>
        <taxon>Gammaproteobacteria</taxon>
        <taxon>Pseudomonadales</taxon>
        <taxon>Pseudomonadaceae</taxon>
        <taxon>Azotobacter</taxon>
    </lineage>
</organism>
<accession>A0A1H6WPI2</accession>
<evidence type="ECO:0000256" key="1">
    <source>
        <dbReference type="SAM" id="Phobius"/>
    </source>
</evidence>
<name>A0A1H6WPI2_9GAMM</name>
<evidence type="ECO:0000313" key="3">
    <source>
        <dbReference type="EMBL" id="SEJ20790.1"/>
    </source>
</evidence>
<keyword evidence="1" id="KW-0812">Transmembrane</keyword>
<keyword evidence="1" id="KW-1133">Transmembrane helix</keyword>
<reference evidence="4 5" key="1">
    <citation type="submission" date="2016-10" db="EMBL/GenBank/DDBJ databases">
        <authorList>
            <person name="de Groot N.N."/>
        </authorList>
    </citation>
    <scope>NUCLEOTIDE SEQUENCE [LARGE SCALE GENOMIC DNA]</scope>
    <source>
        <strain evidence="2 4">DSM 1041</strain>
        <strain evidence="3 5">DSM 373</strain>
    </source>
</reference>
<feature type="transmembrane region" description="Helical" evidence="1">
    <location>
        <begin position="30"/>
        <end position="49"/>
    </location>
</feature>
<dbReference type="STRING" id="170623.SAMN04244579_03394"/>
<dbReference type="OrthoDB" id="6074146at2"/>